<protein>
    <submittedName>
        <fullName evidence="1">Uncharacterized protein</fullName>
    </submittedName>
</protein>
<keyword evidence="2" id="KW-1185">Reference proteome</keyword>
<gene>
    <name evidence="1" type="ORF">CONPUDRAFT_163704</name>
</gene>
<dbReference type="EMBL" id="JH711576">
    <property type="protein sequence ID" value="EIW82564.1"/>
    <property type="molecule type" value="Genomic_DNA"/>
</dbReference>
<accession>A0A5M3MUZ1</accession>
<sequence>MSAQSPYEFIYNAGTILQSCEQMLINFRTQSGELAALSLRERYQRAVTNQDKLIRHPPRDPVLAENHFRLARGLQREIQSQQQRACGQHFQRI</sequence>
<name>A0A5M3MUZ1_CONPW</name>
<dbReference type="KEGG" id="cput:CONPUDRAFT_163704"/>
<dbReference type="GeneID" id="19204969"/>
<comment type="caution">
    <text evidence="1">The sequence shown here is derived from an EMBL/GenBank/DDBJ whole genome shotgun (WGS) entry which is preliminary data.</text>
</comment>
<dbReference type="AlphaFoldDB" id="A0A5M3MUZ1"/>
<organism evidence="1 2">
    <name type="scientific">Coniophora puteana (strain RWD-64-598)</name>
    <name type="common">Brown rot fungus</name>
    <dbReference type="NCBI Taxonomy" id="741705"/>
    <lineage>
        <taxon>Eukaryota</taxon>
        <taxon>Fungi</taxon>
        <taxon>Dikarya</taxon>
        <taxon>Basidiomycota</taxon>
        <taxon>Agaricomycotina</taxon>
        <taxon>Agaricomycetes</taxon>
        <taxon>Agaricomycetidae</taxon>
        <taxon>Boletales</taxon>
        <taxon>Coniophorineae</taxon>
        <taxon>Coniophoraceae</taxon>
        <taxon>Coniophora</taxon>
    </lineage>
</organism>
<evidence type="ECO:0000313" key="2">
    <source>
        <dbReference type="Proteomes" id="UP000053558"/>
    </source>
</evidence>
<evidence type="ECO:0000313" key="1">
    <source>
        <dbReference type="EMBL" id="EIW82564.1"/>
    </source>
</evidence>
<proteinExistence type="predicted"/>
<reference evidence="2" key="1">
    <citation type="journal article" date="2012" name="Science">
        <title>The Paleozoic origin of enzymatic lignin decomposition reconstructed from 31 fungal genomes.</title>
        <authorList>
            <person name="Floudas D."/>
            <person name="Binder M."/>
            <person name="Riley R."/>
            <person name="Barry K."/>
            <person name="Blanchette R.A."/>
            <person name="Henrissat B."/>
            <person name="Martinez A.T."/>
            <person name="Otillar R."/>
            <person name="Spatafora J.W."/>
            <person name="Yadav J.S."/>
            <person name="Aerts A."/>
            <person name="Benoit I."/>
            <person name="Boyd A."/>
            <person name="Carlson A."/>
            <person name="Copeland A."/>
            <person name="Coutinho P.M."/>
            <person name="de Vries R.P."/>
            <person name="Ferreira P."/>
            <person name="Findley K."/>
            <person name="Foster B."/>
            <person name="Gaskell J."/>
            <person name="Glotzer D."/>
            <person name="Gorecki P."/>
            <person name="Heitman J."/>
            <person name="Hesse C."/>
            <person name="Hori C."/>
            <person name="Igarashi K."/>
            <person name="Jurgens J.A."/>
            <person name="Kallen N."/>
            <person name="Kersten P."/>
            <person name="Kohler A."/>
            <person name="Kuees U."/>
            <person name="Kumar T.K.A."/>
            <person name="Kuo A."/>
            <person name="LaButti K."/>
            <person name="Larrondo L.F."/>
            <person name="Lindquist E."/>
            <person name="Ling A."/>
            <person name="Lombard V."/>
            <person name="Lucas S."/>
            <person name="Lundell T."/>
            <person name="Martin R."/>
            <person name="McLaughlin D.J."/>
            <person name="Morgenstern I."/>
            <person name="Morin E."/>
            <person name="Murat C."/>
            <person name="Nagy L.G."/>
            <person name="Nolan M."/>
            <person name="Ohm R.A."/>
            <person name="Patyshakuliyeva A."/>
            <person name="Rokas A."/>
            <person name="Ruiz-Duenas F.J."/>
            <person name="Sabat G."/>
            <person name="Salamov A."/>
            <person name="Samejima M."/>
            <person name="Schmutz J."/>
            <person name="Slot J.C."/>
            <person name="St John F."/>
            <person name="Stenlid J."/>
            <person name="Sun H."/>
            <person name="Sun S."/>
            <person name="Syed K."/>
            <person name="Tsang A."/>
            <person name="Wiebenga A."/>
            <person name="Young D."/>
            <person name="Pisabarro A."/>
            <person name="Eastwood D.C."/>
            <person name="Martin F."/>
            <person name="Cullen D."/>
            <person name="Grigoriev I.V."/>
            <person name="Hibbett D.S."/>
        </authorList>
    </citation>
    <scope>NUCLEOTIDE SEQUENCE [LARGE SCALE GENOMIC DNA]</scope>
    <source>
        <strain evidence="2">RWD-64-598 SS2</strain>
    </source>
</reference>
<dbReference type="RefSeq" id="XP_007766596.1">
    <property type="nucleotide sequence ID" value="XM_007768406.1"/>
</dbReference>
<dbReference type="Proteomes" id="UP000053558">
    <property type="component" value="Unassembled WGS sequence"/>
</dbReference>